<protein>
    <submittedName>
        <fullName evidence="1">Uncharacterized protein</fullName>
    </submittedName>
</protein>
<dbReference type="EMBL" id="KZ506000">
    <property type="protein sequence ID" value="PKU42365.1"/>
    <property type="molecule type" value="Genomic_DNA"/>
</dbReference>
<reference evidence="2" key="2">
    <citation type="submission" date="2017-12" db="EMBL/GenBank/DDBJ databases">
        <title>Genome sequence of the Bar-tailed Godwit (Limosa lapponica baueri).</title>
        <authorList>
            <person name="Lima N.C.B."/>
            <person name="Parody-Merino A.M."/>
            <person name="Battley P.F."/>
            <person name="Fidler A.E."/>
            <person name="Prosdocimi F."/>
        </authorList>
    </citation>
    <scope>NUCLEOTIDE SEQUENCE [LARGE SCALE GENOMIC DNA]</scope>
</reference>
<gene>
    <name evidence="1" type="ORF">llap_7326</name>
</gene>
<accession>A0A2I0U8I0</accession>
<proteinExistence type="predicted"/>
<sequence length="153" mass="17297">MHVRQLEDMINNHHSSSGEGGRCFHQRRGWKWKVIKPARCCQRDLHSHLQWMQIRIQAGPISECCEVTANGWMKDEDANAPPGGGIALGVHFLQTSENPPQATDQSKSICERLHRDHDSAGPERMHRKDGDGVIDFLFSHCSVPEQHFVSPAK</sequence>
<reference evidence="2" key="1">
    <citation type="submission" date="2017-11" db="EMBL/GenBank/DDBJ databases">
        <authorList>
            <person name="Lima N.C."/>
            <person name="Parody-Merino A.M."/>
            <person name="Battley P.F."/>
            <person name="Fidler A.E."/>
            <person name="Prosdocimi F."/>
        </authorList>
    </citation>
    <scope>NUCLEOTIDE SEQUENCE [LARGE SCALE GENOMIC DNA]</scope>
</reference>
<evidence type="ECO:0000313" key="1">
    <source>
        <dbReference type="EMBL" id="PKU42365.1"/>
    </source>
</evidence>
<keyword evidence="2" id="KW-1185">Reference proteome</keyword>
<evidence type="ECO:0000313" key="2">
    <source>
        <dbReference type="Proteomes" id="UP000233556"/>
    </source>
</evidence>
<dbReference type="AlphaFoldDB" id="A0A2I0U8I0"/>
<dbReference type="Proteomes" id="UP000233556">
    <property type="component" value="Unassembled WGS sequence"/>
</dbReference>
<name>A0A2I0U8I0_LIMLA</name>
<organism evidence="1 2">
    <name type="scientific">Limosa lapponica baueri</name>
    <dbReference type="NCBI Taxonomy" id="1758121"/>
    <lineage>
        <taxon>Eukaryota</taxon>
        <taxon>Metazoa</taxon>
        <taxon>Chordata</taxon>
        <taxon>Craniata</taxon>
        <taxon>Vertebrata</taxon>
        <taxon>Euteleostomi</taxon>
        <taxon>Archelosauria</taxon>
        <taxon>Archosauria</taxon>
        <taxon>Dinosauria</taxon>
        <taxon>Saurischia</taxon>
        <taxon>Theropoda</taxon>
        <taxon>Coelurosauria</taxon>
        <taxon>Aves</taxon>
        <taxon>Neognathae</taxon>
        <taxon>Neoaves</taxon>
        <taxon>Charadriiformes</taxon>
        <taxon>Scolopacidae</taxon>
        <taxon>Limosa</taxon>
    </lineage>
</organism>